<accession>A0AAV7LX26</accession>
<dbReference type="EMBL" id="JANPWB010000014">
    <property type="protein sequence ID" value="KAJ1096027.1"/>
    <property type="molecule type" value="Genomic_DNA"/>
</dbReference>
<reference evidence="2" key="1">
    <citation type="journal article" date="2022" name="bioRxiv">
        <title>Sequencing and chromosome-scale assembly of the giantPleurodeles waltlgenome.</title>
        <authorList>
            <person name="Brown T."/>
            <person name="Elewa A."/>
            <person name="Iarovenko S."/>
            <person name="Subramanian E."/>
            <person name="Araus A.J."/>
            <person name="Petzold A."/>
            <person name="Susuki M."/>
            <person name="Suzuki K.-i.T."/>
            <person name="Hayashi T."/>
            <person name="Toyoda A."/>
            <person name="Oliveira C."/>
            <person name="Osipova E."/>
            <person name="Leigh N.D."/>
            <person name="Simon A."/>
            <person name="Yun M.H."/>
        </authorList>
    </citation>
    <scope>NUCLEOTIDE SEQUENCE</scope>
    <source>
        <strain evidence="2">20211129_DDA</strain>
        <tissue evidence="2">Liver</tissue>
    </source>
</reference>
<sequence length="173" mass="19187">MGRLGRITDLRCNSSRVGNCGQNNVQLQPDTPKSGPRASKRDENGALQMDYRPARQGQKGPLPQKHDARTSWVLTHGKPLSGITDSPLAEEDPEGPLTKSFIETLFSSLPSDSQVVKKDLSADLKAVRSNLEQLGALVSAMEDHEARHEQEVDWLHQEVLRLKEQHVELQAHA</sequence>
<feature type="compositionally biased region" description="Polar residues" evidence="1">
    <location>
        <begin position="11"/>
        <end position="31"/>
    </location>
</feature>
<evidence type="ECO:0000256" key="1">
    <source>
        <dbReference type="SAM" id="MobiDB-lite"/>
    </source>
</evidence>
<dbReference type="Proteomes" id="UP001066276">
    <property type="component" value="Chromosome 10"/>
</dbReference>
<name>A0AAV7LX26_PLEWA</name>
<organism evidence="2 3">
    <name type="scientific">Pleurodeles waltl</name>
    <name type="common">Iberian ribbed newt</name>
    <dbReference type="NCBI Taxonomy" id="8319"/>
    <lineage>
        <taxon>Eukaryota</taxon>
        <taxon>Metazoa</taxon>
        <taxon>Chordata</taxon>
        <taxon>Craniata</taxon>
        <taxon>Vertebrata</taxon>
        <taxon>Euteleostomi</taxon>
        <taxon>Amphibia</taxon>
        <taxon>Batrachia</taxon>
        <taxon>Caudata</taxon>
        <taxon>Salamandroidea</taxon>
        <taxon>Salamandridae</taxon>
        <taxon>Pleurodelinae</taxon>
        <taxon>Pleurodeles</taxon>
    </lineage>
</organism>
<keyword evidence="3" id="KW-1185">Reference proteome</keyword>
<evidence type="ECO:0000313" key="3">
    <source>
        <dbReference type="Proteomes" id="UP001066276"/>
    </source>
</evidence>
<feature type="region of interest" description="Disordered" evidence="1">
    <location>
        <begin position="1"/>
        <end position="95"/>
    </location>
</feature>
<dbReference type="AlphaFoldDB" id="A0AAV7LX26"/>
<evidence type="ECO:0000313" key="2">
    <source>
        <dbReference type="EMBL" id="KAJ1096027.1"/>
    </source>
</evidence>
<gene>
    <name evidence="2" type="ORF">NDU88_001176</name>
</gene>
<proteinExistence type="predicted"/>
<comment type="caution">
    <text evidence="2">The sequence shown here is derived from an EMBL/GenBank/DDBJ whole genome shotgun (WGS) entry which is preliminary data.</text>
</comment>
<protein>
    <submittedName>
        <fullName evidence="2">Uncharacterized protein</fullName>
    </submittedName>
</protein>